<evidence type="ECO:0000256" key="3">
    <source>
        <dbReference type="ARBA" id="ARBA00023110"/>
    </source>
</evidence>
<dbReference type="PANTHER" id="PTHR43811:SF57">
    <property type="entry name" value="FKBP-TYPE PEPTIDYL-PROLYL CIS-TRANS ISOMERASE FKPA-RELATED"/>
    <property type="match status" value="1"/>
</dbReference>
<organism evidence="8 9">
    <name type="scientific">Candidatus Endonucleibacter bathymodioli</name>
    <dbReference type="NCBI Taxonomy" id="539814"/>
    <lineage>
        <taxon>Bacteria</taxon>
        <taxon>Pseudomonadati</taxon>
        <taxon>Pseudomonadota</taxon>
        <taxon>Gammaproteobacteria</taxon>
        <taxon>Oceanospirillales</taxon>
        <taxon>Endozoicomonadaceae</taxon>
        <taxon>Candidatus Endonucleibacter</taxon>
    </lineage>
</organism>
<comment type="catalytic activity">
    <reaction evidence="1 5 6">
        <text>[protein]-peptidylproline (omega=180) = [protein]-peptidylproline (omega=0)</text>
        <dbReference type="Rhea" id="RHEA:16237"/>
        <dbReference type="Rhea" id="RHEA-COMP:10747"/>
        <dbReference type="Rhea" id="RHEA-COMP:10748"/>
        <dbReference type="ChEBI" id="CHEBI:83833"/>
        <dbReference type="ChEBI" id="CHEBI:83834"/>
        <dbReference type="EC" id="5.2.1.8"/>
    </reaction>
</comment>
<dbReference type="InterPro" id="IPR001179">
    <property type="entry name" value="PPIase_FKBP_dom"/>
</dbReference>
<evidence type="ECO:0000313" key="9">
    <source>
        <dbReference type="Proteomes" id="UP001178148"/>
    </source>
</evidence>
<dbReference type="Gene3D" id="1.10.287.460">
    <property type="entry name" value="Peptidyl-prolyl cis-trans isomerase, FKBP-type, N-terminal domain"/>
    <property type="match status" value="1"/>
</dbReference>
<sequence>MKMKTVIAITIALYPLQAITDSQHKTELETKEAKRSYSIGYIMAKNIKEQTKNLDAELVSQGLNDAFHNKDPKIDPQKMMSFISEAMDERPSKAEDMSKPKLGEATANLTKGQDFLRENSKKPGVITLASGVQYKVIRNGKGPKPSPTDEVTVNYEGRLINQQVFDSSYTRGEPTSFKVNQVIAGWQECLQLMSSGAEWELYIPADLAYGERGAPRGSIGPNETLIFKVELLSITT</sequence>
<keyword evidence="3 5" id="KW-0697">Rotamase</keyword>
<comment type="similarity">
    <text evidence="2 6">Belongs to the FKBP-type PPIase family.</text>
</comment>
<dbReference type="InterPro" id="IPR036944">
    <property type="entry name" value="PPIase_FKBP_N_sf"/>
</dbReference>
<evidence type="ECO:0000256" key="5">
    <source>
        <dbReference type="PROSITE-ProRule" id="PRU00277"/>
    </source>
</evidence>
<dbReference type="Pfam" id="PF00254">
    <property type="entry name" value="FKBP_C"/>
    <property type="match status" value="1"/>
</dbReference>
<dbReference type="Pfam" id="PF01346">
    <property type="entry name" value="FKBP_N"/>
    <property type="match status" value="1"/>
</dbReference>
<evidence type="ECO:0000256" key="2">
    <source>
        <dbReference type="ARBA" id="ARBA00006577"/>
    </source>
</evidence>
<dbReference type="InterPro" id="IPR000774">
    <property type="entry name" value="PPIase_FKBP_N"/>
</dbReference>
<dbReference type="GO" id="GO:0006457">
    <property type="term" value="P:protein folding"/>
    <property type="evidence" value="ECO:0007669"/>
    <property type="project" value="InterPro"/>
</dbReference>
<dbReference type="PROSITE" id="PS50059">
    <property type="entry name" value="FKBP_PPIASE"/>
    <property type="match status" value="1"/>
</dbReference>
<evidence type="ECO:0000256" key="6">
    <source>
        <dbReference type="RuleBase" id="RU003915"/>
    </source>
</evidence>
<keyword evidence="9" id="KW-1185">Reference proteome</keyword>
<dbReference type="EMBL" id="JASXSV010000014">
    <property type="protein sequence ID" value="MDP0589413.1"/>
    <property type="molecule type" value="Genomic_DNA"/>
</dbReference>
<accession>A0AA90NWK9</accession>
<dbReference type="InterPro" id="IPR046357">
    <property type="entry name" value="PPIase_dom_sf"/>
</dbReference>
<dbReference type="AlphaFoldDB" id="A0AA90NWK9"/>
<protein>
    <recommendedName>
        <fullName evidence="6">Peptidyl-prolyl cis-trans isomerase</fullName>
        <ecNumber evidence="6">5.2.1.8</ecNumber>
    </recommendedName>
</protein>
<feature type="domain" description="PPIase FKBP-type" evidence="7">
    <location>
        <begin position="148"/>
        <end position="235"/>
    </location>
</feature>
<dbReference type="Proteomes" id="UP001178148">
    <property type="component" value="Unassembled WGS sequence"/>
</dbReference>
<proteinExistence type="inferred from homology"/>
<dbReference type="EC" id="5.2.1.8" evidence="6"/>
<comment type="caution">
    <text evidence="8">The sequence shown here is derived from an EMBL/GenBank/DDBJ whole genome shotgun (WGS) entry which is preliminary data.</text>
</comment>
<evidence type="ECO:0000313" key="8">
    <source>
        <dbReference type="EMBL" id="MDP0589413.1"/>
    </source>
</evidence>
<evidence type="ECO:0000256" key="4">
    <source>
        <dbReference type="ARBA" id="ARBA00023235"/>
    </source>
</evidence>
<dbReference type="PANTHER" id="PTHR43811">
    <property type="entry name" value="FKBP-TYPE PEPTIDYL-PROLYL CIS-TRANS ISOMERASE FKPA"/>
    <property type="match status" value="1"/>
</dbReference>
<dbReference type="SUPFAM" id="SSF54534">
    <property type="entry name" value="FKBP-like"/>
    <property type="match status" value="1"/>
</dbReference>
<evidence type="ECO:0000259" key="7">
    <source>
        <dbReference type="PROSITE" id="PS50059"/>
    </source>
</evidence>
<dbReference type="GO" id="GO:0003755">
    <property type="term" value="F:peptidyl-prolyl cis-trans isomerase activity"/>
    <property type="evidence" value="ECO:0007669"/>
    <property type="project" value="UniProtKB-UniRule"/>
</dbReference>
<name>A0AA90NWK9_9GAMM</name>
<reference evidence="8 9" key="1">
    <citation type="journal article" date="2023" name="bioRxiv">
        <title>An intranuclear bacterial parasite of deep-sea mussels expresses apoptosis inhibitors acquired from its host.</title>
        <authorList>
            <person name="Gonzalez Porras M.A."/>
            <person name="Assie A."/>
            <person name="Tietjen M."/>
            <person name="Violette M."/>
            <person name="Kleiner M."/>
            <person name="Gruber-Vodicka H."/>
            <person name="Dubilier N."/>
            <person name="Leisch N."/>
        </authorList>
    </citation>
    <scope>NUCLEOTIDE SEQUENCE [LARGE SCALE GENOMIC DNA]</scope>
    <source>
        <strain evidence="8">IAP13</strain>
    </source>
</reference>
<evidence type="ECO:0000256" key="1">
    <source>
        <dbReference type="ARBA" id="ARBA00000971"/>
    </source>
</evidence>
<gene>
    <name evidence="8" type="ORF">QS748_09580</name>
</gene>
<dbReference type="Gene3D" id="3.10.50.40">
    <property type="match status" value="1"/>
</dbReference>
<keyword evidence="4 5" id="KW-0413">Isomerase</keyword>